<dbReference type="OrthoDB" id="9804592at2"/>
<feature type="binding site" evidence="7">
    <location>
        <position position="133"/>
    </location>
    <ligand>
        <name>NAD(+)</name>
        <dbReference type="ChEBI" id="CHEBI:57540"/>
    </ligand>
</feature>
<dbReference type="EMBL" id="SZPX01000004">
    <property type="protein sequence ID" value="TKI69517.1"/>
    <property type="molecule type" value="Genomic_DNA"/>
</dbReference>
<dbReference type="SMART" id="SM01002">
    <property type="entry name" value="AlaDh_PNT_C"/>
    <property type="match status" value="1"/>
</dbReference>
<dbReference type="GO" id="GO:0042853">
    <property type="term" value="P:L-alanine catabolic process"/>
    <property type="evidence" value="ECO:0007669"/>
    <property type="project" value="InterPro"/>
</dbReference>
<keyword evidence="4 7" id="KW-0520">NAD</keyword>
<dbReference type="SMART" id="SM01003">
    <property type="entry name" value="AlaDh_PNT_N"/>
    <property type="match status" value="1"/>
</dbReference>
<protein>
    <recommendedName>
        <fullName evidence="2 4">Alanine dehydrogenase</fullName>
        <ecNumber evidence="2 4">1.4.1.1</ecNumber>
    </recommendedName>
</protein>
<dbReference type="Proteomes" id="UP000309561">
    <property type="component" value="Unassembled WGS sequence"/>
</dbReference>
<comment type="caution">
    <text evidence="10">The sequence shown here is derived from an EMBL/GenBank/DDBJ whole genome shotgun (WGS) entry which is preliminary data.</text>
</comment>
<dbReference type="GO" id="GO:0000286">
    <property type="term" value="F:alanine dehydrogenase activity"/>
    <property type="evidence" value="ECO:0007669"/>
    <property type="project" value="UniProtKB-UniRule"/>
</dbReference>
<dbReference type="GO" id="GO:0005886">
    <property type="term" value="C:plasma membrane"/>
    <property type="evidence" value="ECO:0007669"/>
    <property type="project" value="TreeGrafter"/>
</dbReference>
<organism evidence="10 11">
    <name type="scientific">Sulfurimonas crateris</name>
    <dbReference type="NCBI Taxonomy" id="2574727"/>
    <lineage>
        <taxon>Bacteria</taxon>
        <taxon>Pseudomonadati</taxon>
        <taxon>Campylobacterota</taxon>
        <taxon>Epsilonproteobacteria</taxon>
        <taxon>Campylobacterales</taxon>
        <taxon>Sulfurimonadaceae</taxon>
        <taxon>Sulfurimonas</taxon>
    </lineage>
</organism>
<dbReference type="InterPro" id="IPR036291">
    <property type="entry name" value="NAD(P)-bd_dom_sf"/>
</dbReference>
<feature type="binding site" evidence="7">
    <location>
        <begin position="266"/>
        <end position="269"/>
    </location>
    <ligand>
        <name>NAD(+)</name>
        <dbReference type="ChEBI" id="CHEBI:57540"/>
    </ligand>
</feature>
<keyword evidence="11" id="KW-1185">Reference proteome</keyword>
<feature type="binding site" evidence="7">
    <location>
        <begin position="237"/>
        <end position="238"/>
    </location>
    <ligand>
        <name>NAD(+)</name>
        <dbReference type="ChEBI" id="CHEBI:57540"/>
    </ligand>
</feature>
<evidence type="ECO:0000256" key="7">
    <source>
        <dbReference type="PIRSR" id="PIRSR000183-3"/>
    </source>
</evidence>
<feature type="binding site" evidence="7">
    <location>
        <position position="202"/>
    </location>
    <ligand>
        <name>NAD(+)</name>
        <dbReference type="ChEBI" id="CHEBI:57540"/>
    </ligand>
</feature>
<dbReference type="SUPFAM" id="SSF52283">
    <property type="entry name" value="Formate/glycerate dehydrogenase catalytic domain-like"/>
    <property type="match status" value="1"/>
</dbReference>
<dbReference type="PANTHER" id="PTHR42795:SF1">
    <property type="entry name" value="ALANINE DEHYDROGENASE"/>
    <property type="match status" value="1"/>
</dbReference>
<evidence type="ECO:0000256" key="6">
    <source>
        <dbReference type="PIRSR" id="PIRSR000183-2"/>
    </source>
</evidence>
<name>A0A4U2Z5M0_9BACT</name>
<dbReference type="RefSeq" id="WP_137013143.1">
    <property type="nucleotide sequence ID" value="NZ_SZPX01000004.1"/>
</dbReference>
<dbReference type="AlphaFoldDB" id="A0A4U2Z5M0"/>
<evidence type="ECO:0000256" key="4">
    <source>
        <dbReference type="PIRNR" id="PIRNR000183"/>
    </source>
</evidence>
<evidence type="ECO:0000256" key="2">
    <source>
        <dbReference type="ARBA" id="ARBA00012897"/>
    </source>
</evidence>
<feature type="binding site" evidence="7">
    <location>
        <begin position="297"/>
        <end position="300"/>
    </location>
    <ligand>
        <name>NAD(+)</name>
        <dbReference type="ChEBI" id="CHEBI:57540"/>
    </ligand>
</feature>
<feature type="binding site" evidence="6">
    <location>
        <position position="15"/>
    </location>
    <ligand>
        <name>substrate</name>
    </ligand>
</feature>
<dbReference type="GO" id="GO:0000166">
    <property type="term" value="F:nucleotide binding"/>
    <property type="evidence" value="ECO:0007669"/>
    <property type="project" value="UniProtKB-KW"/>
</dbReference>
<evidence type="ECO:0000256" key="5">
    <source>
        <dbReference type="PIRSR" id="PIRSR000183-1"/>
    </source>
</evidence>
<dbReference type="InterPro" id="IPR007886">
    <property type="entry name" value="AlaDH/PNT_N"/>
</dbReference>
<dbReference type="PIRSF" id="PIRSF000183">
    <property type="entry name" value="Alanine_dh"/>
    <property type="match status" value="1"/>
</dbReference>
<evidence type="ECO:0000256" key="3">
    <source>
        <dbReference type="ARBA" id="ARBA00023002"/>
    </source>
</evidence>
<evidence type="ECO:0000313" key="11">
    <source>
        <dbReference type="Proteomes" id="UP000309561"/>
    </source>
</evidence>
<feature type="domain" description="Alanine dehydrogenase/pyridine nucleotide transhydrogenase N-terminal" evidence="9">
    <location>
        <begin position="4"/>
        <end position="136"/>
    </location>
</feature>
<dbReference type="Pfam" id="PF05222">
    <property type="entry name" value="AlaDh_PNT_N"/>
    <property type="match status" value="1"/>
</dbReference>
<feature type="binding site" evidence="6">
    <location>
        <position position="75"/>
    </location>
    <ligand>
        <name>substrate</name>
    </ligand>
</feature>
<dbReference type="PANTHER" id="PTHR42795">
    <property type="entry name" value="ALANINE DEHYDROGENASE"/>
    <property type="match status" value="1"/>
</dbReference>
<keyword evidence="7" id="KW-0547">Nucleotide-binding</keyword>
<comment type="similarity">
    <text evidence="1 4">Belongs to the AlaDH/PNT family.</text>
</comment>
<dbReference type="InterPro" id="IPR008141">
    <property type="entry name" value="Ala_DH"/>
</dbReference>
<proteinExistence type="inferred from homology"/>
<feature type="binding site" evidence="7">
    <location>
        <position position="278"/>
    </location>
    <ligand>
        <name>NAD(+)</name>
        <dbReference type="ChEBI" id="CHEBI:57540"/>
    </ligand>
</feature>
<sequence length="369" mass="39422">MVIGVPKEVKSDEFRIALTPSNIALLVGDGHEVFIETAAGEGSGFSDSQYADVGAKIVFSAKELYEKAALIVKVKEPQSSEYELLNEKHTLFCYLHLAPAKELTAVLMQKRVCAIAYETVALGRELPLLKPMSEIAGSMAPIVGAYHLSRYRGGEGVLICGSDGVPSAKVLVVGAGNAGFNAAKIAYGMGADVTVINRTSPKLEELKKELPHVKTLLYSQDAFLEAIKESDMVVGAVLVHGGAATPKFITREILKEMKRGCVVVDITIDQGGISEVSRPTTHSDPTFIEEGVVHYCVANMPGAYPKTSSVALSNATISYVRKLSDKGAIDAIKNDPALALGVNVFKGALTNRAVAEVHDFEFRALESLL</sequence>
<accession>A0A4U2Z5M0</accession>
<keyword evidence="3 4" id="KW-0560">Oxidoreductase</keyword>
<evidence type="ECO:0000259" key="8">
    <source>
        <dbReference type="SMART" id="SM01002"/>
    </source>
</evidence>
<evidence type="ECO:0000256" key="1">
    <source>
        <dbReference type="ARBA" id="ARBA00005689"/>
    </source>
</evidence>
<feature type="active site" description="Proton donor/acceptor" evidence="5">
    <location>
        <position position="269"/>
    </location>
</feature>
<evidence type="ECO:0000259" key="9">
    <source>
        <dbReference type="SMART" id="SM01003"/>
    </source>
</evidence>
<reference evidence="10 11" key="1">
    <citation type="submission" date="2019-04" db="EMBL/GenBank/DDBJ databases">
        <title>Sulfurimonas crateris sp. nov. a facultative anaerobic sulfur-oxidizing chemolithautotrophic bacterium isolated from a terrestrial mud vulcano.</title>
        <authorList>
            <person name="Ratnikova N.M."/>
            <person name="Slobodkin A.I."/>
            <person name="Merkel A.Y."/>
            <person name="Novikov A."/>
            <person name="Bonch-Osmolovskaya E.A."/>
            <person name="Slobodkina G.B."/>
        </authorList>
    </citation>
    <scope>NUCLEOTIDE SEQUENCE [LARGE SCALE GENOMIC DNA]</scope>
    <source>
        <strain evidence="10 11">SN118</strain>
    </source>
</reference>
<dbReference type="Gene3D" id="3.40.50.720">
    <property type="entry name" value="NAD(P)-binding Rossmann-like Domain"/>
    <property type="match status" value="2"/>
</dbReference>
<gene>
    <name evidence="10" type="primary">ald</name>
    <name evidence="10" type="ORF">FCU45_05535</name>
</gene>
<dbReference type="NCBIfam" id="TIGR00518">
    <property type="entry name" value="alaDH"/>
    <property type="match status" value="1"/>
</dbReference>
<dbReference type="InterPro" id="IPR007698">
    <property type="entry name" value="AlaDH/PNT_NAD(H)-bd"/>
</dbReference>
<feature type="active site" description="Proton donor/acceptor" evidence="5">
    <location>
        <position position="96"/>
    </location>
</feature>
<comment type="catalytic activity">
    <reaction evidence="4">
        <text>L-alanine + NAD(+) + H2O = pyruvate + NH4(+) + NADH + H(+)</text>
        <dbReference type="Rhea" id="RHEA:18405"/>
        <dbReference type="ChEBI" id="CHEBI:15361"/>
        <dbReference type="ChEBI" id="CHEBI:15377"/>
        <dbReference type="ChEBI" id="CHEBI:15378"/>
        <dbReference type="ChEBI" id="CHEBI:28938"/>
        <dbReference type="ChEBI" id="CHEBI:57540"/>
        <dbReference type="ChEBI" id="CHEBI:57945"/>
        <dbReference type="ChEBI" id="CHEBI:57972"/>
        <dbReference type="EC" id="1.4.1.1"/>
    </reaction>
</comment>
<dbReference type="EC" id="1.4.1.1" evidence="2 4"/>
<dbReference type="SUPFAM" id="SSF51735">
    <property type="entry name" value="NAD(P)-binding Rossmann-fold domains"/>
    <property type="match status" value="1"/>
</dbReference>
<dbReference type="CDD" id="cd05305">
    <property type="entry name" value="L-AlaDH"/>
    <property type="match status" value="1"/>
</dbReference>
<feature type="domain" description="Alanine dehydrogenase/pyridine nucleotide transhydrogenase NAD(H)-binding" evidence="8">
    <location>
        <begin position="148"/>
        <end position="296"/>
    </location>
</feature>
<evidence type="ECO:0000313" key="10">
    <source>
        <dbReference type="EMBL" id="TKI69517.1"/>
    </source>
</evidence>
<dbReference type="Pfam" id="PF01262">
    <property type="entry name" value="AlaDh_PNT_C"/>
    <property type="match status" value="1"/>
</dbReference>